<evidence type="ECO:0000256" key="4">
    <source>
        <dbReference type="ARBA" id="ARBA00022670"/>
    </source>
</evidence>
<dbReference type="CDD" id="cd00538">
    <property type="entry name" value="PA"/>
    <property type="match status" value="1"/>
</dbReference>
<keyword evidence="5" id="KW-0732">Signal</keyword>
<dbReference type="InterPro" id="IPR036852">
    <property type="entry name" value="Peptidase_S8/S53_dom_sf"/>
</dbReference>
<dbReference type="InterPro" id="IPR015500">
    <property type="entry name" value="Peptidase_S8_subtilisin-rel"/>
</dbReference>
<name>A0A9W6SPI8_9ACTN</name>
<evidence type="ECO:0000256" key="8">
    <source>
        <dbReference type="PIRSR" id="PIRSR615500-1"/>
    </source>
</evidence>
<keyword evidence="7 9" id="KW-0720">Serine protease</keyword>
<dbReference type="InterPro" id="IPR023827">
    <property type="entry name" value="Peptidase_S8_Asp-AS"/>
</dbReference>
<dbReference type="PRINTS" id="PR00723">
    <property type="entry name" value="SUBTILISIN"/>
</dbReference>
<protein>
    <submittedName>
        <fullName evidence="14">Uncharacterized protein</fullName>
    </submittedName>
</protein>
<evidence type="ECO:0000256" key="3">
    <source>
        <dbReference type="ARBA" id="ARBA00022525"/>
    </source>
</evidence>
<dbReference type="PANTHER" id="PTHR43806:SF11">
    <property type="entry name" value="CEREVISIN-RELATED"/>
    <property type="match status" value="1"/>
</dbReference>
<evidence type="ECO:0000256" key="7">
    <source>
        <dbReference type="ARBA" id="ARBA00022825"/>
    </source>
</evidence>
<keyword evidence="15" id="KW-1185">Reference proteome</keyword>
<proteinExistence type="inferred from homology"/>
<keyword evidence="3" id="KW-0964">Secreted</keyword>
<keyword evidence="4 9" id="KW-0645">Protease</keyword>
<dbReference type="Pfam" id="PF00082">
    <property type="entry name" value="Peptidase_S8"/>
    <property type="match status" value="1"/>
</dbReference>
<dbReference type="SUPFAM" id="SSF52025">
    <property type="entry name" value="PA domain"/>
    <property type="match status" value="1"/>
</dbReference>
<dbReference type="PROSITE" id="PS00137">
    <property type="entry name" value="SUBTILASE_HIS"/>
    <property type="match status" value="1"/>
</dbReference>
<dbReference type="Gene3D" id="2.60.40.1710">
    <property type="entry name" value="Subtilisin-like superfamily"/>
    <property type="match status" value="1"/>
</dbReference>
<feature type="active site" description="Charge relay system" evidence="8 9">
    <location>
        <position position="121"/>
    </location>
</feature>
<evidence type="ECO:0000313" key="15">
    <source>
        <dbReference type="Proteomes" id="UP001165079"/>
    </source>
</evidence>
<dbReference type="GO" id="GO:0006508">
    <property type="term" value="P:proteolysis"/>
    <property type="evidence" value="ECO:0007669"/>
    <property type="project" value="UniProtKB-KW"/>
</dbReference>
<dbReference type="PROSITE" id="PS51892">
    <property type="entry name" value="SUBTILASE"/>
    <property type="match status" value="1"/>
</dbReference>
<dbReference type="PROSITE" id="PS00136">
    <property type="entry name" value="SUBTILASE_ASP"/>
    <property type="match status" value="1"/>
</dbReference>
<dbReference type="InterPro" id="IPR046450">
    <property type="entry name" value="PA_dom_sf"/>
</dbReference>
<evidence type="ECO:0000256" key="9">
    <source>
        <dbReference type="PROSITE-ProRule" id="PRU01240"/>
    </source>
</evidence>
<evidence type="ECO:0000259" key="11">
    <source>
        <dbReference type="Pfam" id="PF00082"/>
    </source>
</evidence>
<dbReference type="InterPro" id="IPR023828">
    <property type="entry name" value="Peptidase_S8_Ser-AS"/>
</dbReference>
<accession>A0A9W6SPI8</accession>
<dbReference type="Gene3D" id="3.50.30.30">
    <property type="match status" value="1"/>
</dbReference>
<dbReference type="InterPro" id="IPR000209">
    <property type="entry name" value="Peptidase_S8/S53_dom"/>
</dbReference>
<dbReference type="SUPFAM" id="SSF52743">
    <property type="entry name" value="Subtilisin-like"/>
    <property type="match status" value="1"/>
</dbReference>
<evidence type="ECO:0000259" key="12">
    <source>
        <dbReference type="Pfam" id="PF02225"/>
    </source>
</evidence>
<feature type="domain" description="PA" evidence="12">
    <location>
        <begin position="322"/>
        <end position="401"/>
    </location>
</feature>
<comment type="similarity">
    <text evidence="1 9 10">Belongs to the peptidase S8 family.</text>
</comment>
<dbReference type="Gene3D" id="3.40.50.200">
    <property type="entry name" value="Peptidase S8/S53 domain"/>
    <property type="match status" value="1"/>
</dbReference>
<feature type="domain" description="Peptidase S8/S53" evidence="11">
    <location>
        <begin position="112"/>
        <end position="522"/>
    </location>
</feature>
<dbReference type="PANTHER" id="PTHR43806">
    <property type="entry name" value="PEPTIDASE S8"/>
    <property type="match status" value="1"/>
</dbReference>
<comment type="caution">
    <text evidence="14">The sequence shown here is derived from an EMBL/GenBank/DDBJ whole genome shotgun (WGS) entry which is preliminary data.</text>
</comment>
<dbReference type="InterPro" id="IPR010435">
    <property type="entry name" value="C5a/SBT2-like_Fn3"/>
</dbReference>
<dbReference type="Pfam" id="PF02225">
    <property type="entry name" value="PA"/>
    <property type="match status" value="1"/>
</dbReference>
<evidence type="ECO:0000256" key="10">
    <source>
        <dbReference type="RuleBase" id="RU003355"/>
    </source>
</evidence>
<sequence>MLRIVEFDPNLSYSPSNLDDKAAGRGLFVEEVRRFDTLFNGMAVAVDAARAGELAALPGVAHVYPVNTYSVPTPITGAVDTLPKPPHEVERDNVTVTGLTGVPEAHRDGVRGKGIKVGIIDSGVDYTHPALGNGPFPNKKVVGGYDVVDGDADPMDSPSGASGHGTHVAGIIAGSDGHMVGVAPEAKLYAYRVFGDARPTTDDVILEALERAVEDGVDVVNLSLGQAQSEVRQDALLPRALDAVAKRGVIPVVAIGNGAAGPFSPGSPGIAKNAITVGSVYATEATNLAFTVEGVPVPYNTFVTGPNSPAKGSVSIVDAGELCAPAAPGSLKGKLVLANSGWYPCTPTSAVTNAQAGGAAGVIWFDASEFADPEDLPLGMFWGDKSTIPAVAIRKRDGEAIRARLAAGKSVKAKWGSYWSQEVKGEFAGTPDQLSSWGPSHELDYKPDVVAPGGYVFSTVPRDQGFYAVKSGTSMATPHVVGAVALLLAERGDMGVPAMRDLLQSTAKPTKLGGDTSGALHQVAQQGAGLIDVPAALEASTKVSPAKLPLGELEGRAVTRTITLTNKEHRAVQYELGLESGMGAAPPYTSEYKTVKADAGVTLSAKKVTVPPRKSVTVTVTIRQPKGVVDGTVFGGWVTFTPKRGGEVLRASYMGVSGDWHKVSAINPTFTDINSTLDNPALRPEYFSFGKNEALTVTEAGKSAWLMLSHGFPTLRELRMEAVDSTGRVIAVPVREEWVVRNSGAGTGLDFLEWNLTAADGTPVANGTYRLRLVFDKILATGAPETWTSPEITVRR</sequence>
<gene>
    <name evidence="14" type="ORF">Afil01_43240</name>
</gene>
<evidence type="ECO:0000313" key="14">
    <source>
        <dbReference type="EMBL" id="GLZ79517.1"/>
    </source>
</evidence>
<feature type="active site" description="Charge relay system" evidence="8 9">
    <location>
        <position position="164"/>
    </location>
</feature>
<evidence type="ECO:0000256" key="2">
    <source>
        <dbReference type="ARBA" id="ARBA00022512"/>
    </source>
</evidence>
<dbReference type="InterPro" id="IPR003137">
    <property type="entry name" value="PA_domain"/>
</dbReference>
<evidence type="ECO:0000256" key="6">
    <source>
        <dbReference type="ARBA" id="ARBA00022801"/>
    </source>
</evidence>
<evidence type="ECO:0000259" key="13">
    <source>
        <dbReference type="Pfam" id="PF06280"/>
    </source>
</evidence>
<keyword evidence="6 9" id="KW-0378">Hydrolase</keyword>
<dbReference type="InterPro" id="IPR050131">
    <property type="entry name" value="Peptidase_S8_subtilisin-like"/>
</dbReference>
<dbReference type="GO" id="GO:0004252">
    <property type="term" value="F:serine-type endopeptidase activity"/>
    <property type="evidence" value="ECO:0007669"/>
    <property type="project" value="UniProtKB-UniRule"/>
</dbReference>
<evidence type="ECO:0000256" key="5">
    <source>
        <dbReference type="ARBA" id="ARBA00022729"/>
    </source>
</evidence>
<reference evidence="14" key="1">
    <citation type="submission" date="2023-03" db="EMBL/GenBank/DDBJ databases">
        <title>Actinorhabdospora filicis NBRC 111898.</title>
        <authorList>
            <person name="Ichikawa N."/>
            <person name="Sato H."/>
            <person name="Tonouchi N."/>
        </authorList>
    </citation>
    <scope>NUCLEOTIDE SEQUENCE</scope>
    <source>
        <strain evidence="14">NBRC 111898</strain>
    </source>
</reference>
<organism evidence="14 15">
    <name type="scientific">Actinorhabdospora filicis</name>
    <dbReference type="NCBI Taxonomy" id="1785913"/>
    <lineage>
        <taxon>Bacteria</taxon>
        <taxon>Bacillati</taxon>
        <taxon>Actinomycetota</taxon>
        <taxon>Actinomycetes</taxon>
        <taxon>Micromonosporales</taxon>
        <taxon>Micromonosporaceae</taxon>
        <taxon>Actinorhabdospora</taxon>
    </lineage>
</organism>
<dbReference type="InterPro" id="IPR022398">
    <property type="entry name" value="Peptidase_S8_His-AS"/>
</dbReference>
<dbReference type="AlphaFoldDB" id="A0A9W6SPI8"/>
<dbReference type="GO" id="GO:0016020">
    <property type="term" value="C:membrane"/>
    <property type="evidence" value="ECO:0007669"/>
    <property type="project" value="InterPro"/>
</dbReference>
<dbReference type="EMBL" id="BSTX01000003">
    <property type="protein sequence ID" value="GLZ79517.1"/>
    <property type="molecule type" value="Genomic_DNA"/>
</dbReference>
<dbReference type="Pfam" id="PF06280">
    <property type="entry name" value="fn3_5"/>
    <property type="match status" value="1"/>
</dbReference>
<feature type="active site" description="Charge relay system" evidence="8 9">
    <location>
        <position position="474"/>
    </location>
</feature>
<dbReference type="PROSITE" id="PS00138">
    <property type="entry name" value="SUBTILASE_SER"/>
    <property type="match status" value="1"/>
</dbReference>
<evidence type="ECO:0000256" key="1">
    <source>
        <dbReference type="ARBA" id="ARBA00011073"/>
    </source>
</evidence>
<feature type="domain" description="C5a peptidase/Subtilisin-like protease SBT2-like Fn3-like" evidence="13">
    <location>
        <begin position="550"/>
        <end position="649"/>
    </location>
</feature>
<keyword evidence="2" id="KW-0134">Cell wall</keyword>
<dbReference type="Proteomes" id="UP001165079">
    <property type="component" value="Unassembled WGS sequence"/>
</dbReference>